<dbReference type="Proteomes" id="UP000050794">
    <property type="component" value="Unassembled WGS sequence"/>
</dbReference>
<evidence type="ECO:0000259" key="5">
    <source>
        <dbReference type="Pfam" id="PF24627"/>
    </source>
</evidence>
<feature type="coiled-coil region" evidence="2">
    <location>
        <begin position="709"/>
        <end position="1062"/>
    </location>
</feature>
<evidence type="ECO:0000256" key="3">
    <source>
        <dbReference type="SAM" id="MobiDB-lite"/>
    </source>
</evidence>
<feature type="coiled-coil region" evidence="2">
    <location>
        <begin position="246"/>
        <end position="277"/>
    </location>
</feature>
<dbReference type="Gene3D" id="1.10.287.1490">
    <property type="match status" value="2"/>
</dbReference>
<keyword evidence="7" id="KW-1185">Reference proteome</keyword>
<feature type="coiled-coil region" evidence="2">
    <location>
        <begin position="182"/>
        <end position="216"/>
    </location>
</feature>
<evidence type="ECO:0000313" key="8">
    <source>
        <dbReference type="WBParaSite" id="TCNE_0001571601-mRNA-1"/>
    </source>
</evidence>
<evidence type="ECO:0000313" key="7">
    <source>
        <dbReference type="Proteomes" id="UP000050794"/>
    </source>
</evidence>
<dbReference type="Pfam" id="PF24627">
    <property type="entry name" value="PUMA_CC"/>
    <property type="match status" value="1"/>
</dbReference>
<dbReference type="Pfam" id="PF24423">
    <property type="entry name" value="OVT1"/>
    <property type="match status" value="1"/>
</dbReference>
<evidence type="ECO:0000313" key="6">
    <source>
        <dbReference type="EMBL" id="VDM47036.1"/>
    </source>
</evidence>
<dbReference type="WBParaSite" id="TCNE_0001571601-mRNA-1">
    <property type="protein sequence ID" value="TCNE_0001571601-mRNA-1"/>
    <property type="gene ID" value="TCNE_0001571601"/>
</dbReference>
<keyword evidence="1 2" id="KW-0175">Coiled coil</keyword>
<reference evidence="6 7" key="2">
    <citation type="submission" date="2018-11" db="EMBL/GenBank/DDBJ databases">
        <authorList>
            <consortium name="Pathogen Informatics"/>
        </authorList>
    </citation>
    <scope>NUCLEOTIDE SEQUENCE [LARGE SCALE GENOMIC DNA]</scope>
</reference>
<reference evidence="8" key="1">
    <citation type="submission" date="2016-06" db="UniProtKB">
        <authorList>
            <consortium name="WormBaseParasite"/>
        </authorList>
    </citation>
    <scope>IDENTIFICATION</scope>
</reference>
<feature type="coiled-coil region" evidence="2">
    <location>
        <begin position="323"/>
        <end position="371"/>
    </location>
</feature>
<evidence type="ECO:0000256" key="2">
    <source>
        <dbReference type="SAM" id="Coils"/>
    </source>
</evidence>
<name>A0A183V4P5_TOXCA</name>
<feature type="coiled-coil region" evidence="2">
    <location>
        <begin position="414"/>
        <end position="684"/>
    </location>
</feature>
<dbReference type="EMBL" id="UYWY01023050">
    <property type="protein sequence ID" value="VDM47036.1"/>
    <property type="molecule type" value="Genomic_DNA"/>
</dbReference>
<feature type="region of interest" description="Disordered" evidence="3">
    <location>
        <begin position="1"/>
        <end position="34"/>
    </location>
</feature>
<feature type="coiled-coil region" evidence="2">
    <location>
        <begin position="117"/>
        <end position="144"/>
    </location>
</feature>
<proteinExistence type="predicted"/>
<gene>
    <name evidence="6" type="ORF">TCNE_LOCUS15715</name>
</gene>
<dbReference type="PANTHER" id="PTHR23159:SF31">
    <property type="entry name" value="CENTROSOME-ASSOCIATED PROTEIN CEP250 ISOFORM X1"/>
    <property type="match status" value="1"/>
</dbReference>
<accession>A0A183V4P5</accession>
<feature type="domain" description="Rootletin-like coiled-coil" evidence="4">
    <location>
        <begin position="107"/>
        <end position="274"/>
    </location>
</feature>
<evidence type="ECO:0000256" key="1">
    <source>
        <dbReference type="ARBA" id="ARBA00023054"/>
    </source>
</evidence>
<protein>
    <submittedName>
        <fullName evidence="8">Spindle-and centromere-associated protein</fullName>
    </submittedName>
</protein>
<dbReference type="PANTHER" id="PTHR23159">
    <property type="entry name" value="CENTROSOMAL PROTEIN 2"/>
    <property type="match status" value="1"/>
</dbReference>
<dbReference type="InterPro" id="IPR055167">
    <property type="entry name" value="Rootletin-like_CC"/>
</dbReference>
<evidence type="ECO:0000259" key="4">
    <source>
        <dbReference type="Pfam" id="PF15035"/>
    </source>
</evidence>
<dbReference type="Pfam" id="PF15035">
    <property type="entry name" value="Rootletin"/>
    <property type="match status" value="1"/>
</dbReference>
<sequence>MENAEGEVTERITRTVVTHSYETSEGPSDGGGTAELALDTVGASASGRISWERALKYRNLFRDMVSSETAIYDVSSTVISDIALASSSSLSHSYSAVGLDRDLNSFKKRIDANTEEQREHADLMAGLQRKVEEYRRRIADIERQISAQRPEERVSFSIKEVSENWTPEVAVISTDYELSGQLEEERRRNDELRMQISQLQAEIQRLHQQYELSIQDKDRMSANRERNLAQYLSEEQKKMMDLWAELQQVRRQFAEYRDQTARELENQRNEFARVTRNVGGVVRRLSITKIDESGQSADNELAEAIKRFSEQYALPAGTSTDDYNALMKKYEESIERIVELESRGDGEVGRVAALEAEIRRTKDKLAECQEALRKIHDVTKESEHKGTEKRTRSLSPGGTHVVPLEVLRSVRLAIRSRDNEIQQLLRKLKNAELQISELTTRFEGAEEARKRLEKQLIDSKRELNIQQKAVDDATREVRRLEERLHAADSEKTVAENARVRLEEEIRRLKLMIDQTAADGEKKALEEVEMQRHIIEEEYKTRIAELTHKIDTLQEDNKRLKGDLHGVKDKFRNLEIEYNTTLRKIDEKGEMIDQTAADGEKKALEEAEMQRHIIEEEYKTRIAELTHKIDTLQEDNKRLKGDLHGVKDKFRNLEIEYNTTLHMAIKHLEKLKGDLLKDLENQRARFDAVTSEFDNLQAHYDITSKNTVAIEMTVKELKQQRDEIARSKDDLAHQLTDLMHKMEIEVKKREDIEAACLRHLGEIEKLKAEIAEYESQLTILRRHNDELDTQLKTSEAKITTLENSIASARNEKADATIDALRERVRKLEQEVEKLNAENKTLQDNEERAKAAYKEEANKVHALERELHEAKAEIDDLRSKLDQLDEANKERLELALRTKAPETDIYESTTITEVHVKELTDKHKMDVERLENERDDLLRRLRLLEDELAEKQRIIDRQQADSDELRSQYEAEIDRLKNELTNLETKFQNELEDERDHHNHEIETLRANEDDLRNKIALLEKKLEEALSREKTLENDIIDWEEKYDSLNKEVQKLHDQMEAIRVDTEKVAPFICSTN</sequence>
<feature type="domain" description="PUMA/OVT1 coiled-coil region" evidence="5">
    <location>
        <begin position="419"/>
        <end position="492"/>
    </location>
</feature>
<organism evidence="7 8">
    <name type="scientific">Toxocara canis</name>
    <name type="common">Canine roundworm</name>
    <dbReference type="NCBI Taxonomy" id="6265"/>
    <lineage>
        <taxon>Eukaryota</taxon>
        <taxon>Metazoa</taxon>
        <taxon>Ecdysozoa</taxon>
        <taxon>Nematoda</taxon>
        <taxon>Chromadorea</taxon>
        <taxon>Rhabditida</taxon>
        <taxon>Spirurina</taxon>
        <taxon>Ascaridomorpha</taxon>
        <taxon>Ascaridoidea</taxon>
        <taxon>Toxocaridae</taxon>
        <taxon>Toxocara</taxon>
    </lineage>
</organism>
<dbReference type="InterPro" id="IPR057531">
    <property type="entry name" value="PUMA/OVT1_CC"/>
</dbReference>
<dbReference type="AlphaFoldDB" id="A0A183V4P5"/>